<dbReference type="PROSITE" id="PS51083">
    <property type="entry name" value="ZF_HIT"/>
    <property type="match status" value="1"/>
</dbReference>
<evidence type="ECO:0000313" key="6">
    <source>
        <dbReference type="Proteomes" id="UP001344447"/>
    </source>
</evidence>
<accession>A0AAN7U795</accession>
<dbReference type="Gene3D" id="3.30.60.190">
    <property type="match status" value="1"/>
</dbReference>
<protein>
    <recommendedName>
        <fullName evidence="4">HIT-type domain-containing protein</fullName>
    </recommendedName>
</protein>
<dbReference type="Pfam" id="PF04438">
    <property type="entry name" value="zf-HIT"/>
    <property type="match status" value="1"/>
</dbReference>
<proteinExistence type="predicted"/>
<evidence type="ECO:0000256" key="1">
    <source>
        <dbReference type="PROSITE-ProRule" id="PRU00453"/>
    </source>
</evidence>
<feature type="domain" description="HIT-type" evidence="4">
    <location>
        <begin position="98"/>
        <end position="130"/>
    </location>
</feature>
<reference evidence="5 6" key="1">
    <citation type="submission" date="2023-11" db="EMBL/GenBank/DDBJ databases">
        <title>Dfirmibasis_genome.</title>
        <authorList>
            <person name="Edelbroek B."/>
            <person name="Kjellin J."/>
            <person name="Jerlstrom-Hultqvist J."/>
            <person name="Soderbom F."/>
        </authorList>
    </citation>
    <scope>NUCLEOTIDE SEQUENCE [LARGE SCALE GENOMIC DNA]</scope>
    <source>
        <strain evidence="5 6">TNS-C-14</strain>
    </source>
</reference>
<dbReference type="InterPro" id="IPR007529">
    <property type="entry name" value="Znf_HIT"/>
</dbReference>
<dbReference type="EMBL" id="JAVFKY010000001">
    <property type="protein sequence ID" value="KAK5582460.1"/>
    <property type="molecule type" value="Genomic_DNA"/>
</dbReference>
<dbReference type="PANTHER" id="PTHR15555:SF0">
    <property type="entry name" value="ZINC FINGER HIT DOMAIN-CONTAINING PROTEIN 2"/>
    <property type="match status" value="1"/>
</dbReference>
<dbReference type="CDD" id="cd23024">
    <property type="entry name" value="zf-HIT_ZNHIT2-3"/>
    <property type="match status" value="1"/>
</dbReference>
<keyword evidence="2" id="KW-0175">Coiled coil</keyword>
<feature type="coiled-coil region" evidence="2">
    <location>
        <begin position="279"/>
        <end position="309"/>
    </location>
</feature>
<evidence type="ECO:0000313" key="5">
    <source>
        <dbReference type="EMBL" id="KAK5582460.1"/>
    </source>
</evidence>
<dbReference type="SUPFAM" id="SSF144232">
    <property type="entry name" value="HIT/MYND zinc finger-like"/>
    <property type="match status" value="1"/>
</dbReference>
<dbReference type="GO" id="GO:0008270">
    <property type="term" value="F:zinc ion binding"/>
    <property type="evidence" value="ECO:0007669"/>
    <property type="project" value="UniProtKB-UniRule"/>
</dbReference>
<evidence type="ECO:0000259" key="4">
    <source>
        <dbReference type="PROSITE" id="PS51083"/>
    </source>
</evidence>
<sequence>MKKIHHLDTTPPLSFLIVNNNNDIKDSFNEEKKTTVKSITKFKKIQITVLNDDNTEENENVEENLNIQEKKVPQKSTQPNETSNSIDSDNDDEENKLCKICFKQFSVYTCPRCHIGYCSSICFKSHNSRCSNEFFEQQVKENLHLMDKVAPKDSLEFLKRMKKIYDIEDEKFDSLLSKFNLPLNSKSTITDFDNLNYNDYDDDNEQDIDISNLNIDEMTQEQLLSLLTPEEIEEFNNSIKDGTISNIIEEWVPWWNINIVENKLNINNNSNNKNNNNNNNNKIIEINEVEEIKKEEEEEDEEIKLLLKRIPKIYSPIQPFSNFSKQPPSKSLFYHLIDIVYSYCYLMRTFNGEWNSNDFNIDNQEDNDCILDGCTLLLDLSSVLKPPPSPSSVIKSPLISFNSIESVLNHLLKSTHSGDGIEMKNNQGNIYFSLFLLQDVITILEKKDYTLSLVSHCYQSFDLALNILKLNLNNSIKISTQPSSSLPSSSININELKKEFQTISKCYDFVKKKLFFFLSWINEEQSSSFQFLSSSVNNYFENEKLILLKK</sequence>
<organism evidence="5 6">
    <name type="scientific">Dictyostelium firmibasis</name>
    <dbReference type="NCBI Taxonomy" id="79012"/>
    <lineage>
        <taxon>Eukaryota</taxon>
        <taxon>Amoebozoa</taxon>
        <taxon>Evosea</taxon>
        <taxon>Eumycetozoa</taxon>
        <taxon>Dictyostelia</taxon>
        <taxon>Dictyosteliales</taxon>
        <taxon>Dictyosteliaceae</taxon>
        <taxon>Dictyostelium</taxon>
    </lineage>
</organism>
<dbReference type="AlphaFoldDB" id="A0AAN7U795"/>
<name>A0AAN7U795_9MYCE</name>
<keyword evidence="6" id="KW-1185">Reference proteome</keyword>
<keyword evidence="1" id="KW-0479">Metal-binding</keyword>
<comment type="caution">
    <text evidence="5">The sequence shown here is derived from an EMBL/GenBank/DDBJ whole genome shotgun (WGS) entry which is preliminary data.</text>
</comment>
<keyword evidence="1" id="KW-0862">Zinc</keyword>
<evidence type="ECO:0000256" key="3">
    <source>
        <dbReference type="SAM" id="MobiDB-lite"/>
    </source>
</evidence>
<feature type="region of interest" description="Disordered" evidence="3">
    <location>
        <begin position="56"/>
        <end position="92"/>
    </location>
</feature>
<dbReference type="InterPro" id="IPR039646">
    <property type="entry name" value="ZNHIT2"/>
</dbReference>
<evidence type="ECO:0000256" key="2">
    <source>
        <dbReference type="SAM" id="Coils"/>
    </source>
</evidence>
<dbReference type="Proteomes" id="UP001344447">
    <property type="component" value="Unassembled WGS sequence"/>
</dbReference>
<gene>
    <name evidence="5" type="ORF">RB653_004045</name>
</gene>
<keyword evidence="1" id="KW-0863">Zinc-finger</keyword>
<dbReference type="PANTHER" id="PTHR15555">
    <property type="entry name" value="ZINC FINGER HIT DOMAIN CONTAINING PROTEIN 2 PROTEIN FON -RELATED"/>
    <property type="match status" value="1"/>
</dbReference>